<gene>
    <name evidence="1" type="ORF">E2C01_040354</name>
</gene>
<protein>
    <submittedName>
        <fullName evidence="1">Uncharacterized protein</fullName>
    </submittedName>
</protein>
<sequence>MVSEGGENPKLVDEDLRKRIEGKNVLHSGS</sequence>
<accession>A0A5B7FGA8</accession>
<keyword evidence="2" id="KW-1185">Reference proteome</keyword>
<evidence type="ECO:0000313" key="2">
    <source>
        <dbReference type="Proteomes" id="UP000324222"/>
    </source>
</evidence>
<organism evidence="1 2">
    <name type="scientific">Portunus trituberculatus</name>
    <name type="common">Swimming crab</name>
    <name type="synonym">Neptunus trituberculatus</name>
    <dbReference type="NCBI Taxonomy" id="210409"/>
    <lineage>
        <taxon>Eukaryota</taxon>
        <taxon>Metazoa</taxon>
        <taxon>Ecdysozoa</taxon>
        <taxon>Arthropoda</taxon>
        <taxon>Crustacea</taxon>
        <taxon>Multicrustacea</taxon>
        <taxon>Malacostraca</taxon>
        <taxon>Eumalacostraca</taxon>
        <taxon>Eucarida</taxon>
        <taxon>Decapoda</taxon>
        <taxon>Pleocyemata</taxon>
        <taxon>Brachyura</taxon>
        <taxon>Eubrachyura</taxon>
        <taxon>Portunoidea</taxon>
        <taxon>Portunidae</taxon>
        <taxon>Portuninae</taxon>
        <taxon>Portunus</taxon>
    </lineage>
</organism>
<comment type="caution">
    <text evidence="1">The sequence shown here is derived from an EMBL/GenBank/DDBJ whole genome shotgun (WGS) entry which is preliminary data.</text>
</comment>
<reference evidence="1 2" key="1">
    <citation type="submission" date="2019-05" db="EMBL/GenBank/DDBJ databases">
        <title>Another draft genome of Portunus trituberculatus and its Hox gene families provides insights of decapod evolution.</title>
        <authorList>
            <person name="Jeong J.-H."/>
            <person name="Song I."/>
            <person name="Kim S."/>
            <person name="Choi T."/>
            <person name="Kim D."/>
            <person name="Ryu S."/>
            <person name="Kim W."/>
        </authorList>
    </citation>
    <scope>NUCLEOTIDE SEQUENCE [LARGE SCALE GENOMIC DNA]</scope>
    <source>
        <tissue evidence="1">Muscle</tissue>
    </source>
</reference>
<dbReference type="EMBL" id="VSRR010007300">
    <property type="protein sequence ID" value="MPC46630.1"/>
    <property type="molecule type" value="Genomic_DNA"/>
</dbReference>
<dbReference type="AlphaFoldDB" id="A0A5B7FGA8"/>
<proteinExistence type="predicted"/>
<name>A0A5B7FGA8_PORTR</name>
<evidence type="ECO:0000313" key="1">
    <source>
        <dbReference type="EMBL" id="MPC46630.1"/>
    </source>
</evidence>
<dbReference type="Proteomes" id="UP000324222">
    <property type="component" value="Unassembled WGS sequence"/>
</dbReference>